<dbReference type="SUPFAM" id="SSF50985">
    <property type="entry name" value="RCC1/BLIP-II"/>
    <property type="match status" value="1"/>
</dbReference>
<dbReference type="AlphaFoldDB" id="A0A8C5CZ20"/>
<dbReference type="InterPro" id="IPR009091">
    <property type="entry name" value="RCC1/BLIP-II"/>
</dbReference>
<dbReference type="GeneTree" id="ENSGT00940000160684"/>
<sequence length="414" mass="44888">MTQYLSMRRALCQRCVQKLYQSNGDYYYYHPLCYHTAREPTATDSWEGATRRTCLILGGWVRVLCPPCRSGSCGEEAATRWLSQDGEVWSCGQNHRGQLGLGHTSDVSTLHPGPALKQRVVNVSCGWDFTLFLTDCGQVLTCGSNAFGQLGVAKTSTHSAEPVRVESLGEPVVSVAAGLRHALAVTDSGCVYQWGLGLLTHARRAVGPNSVPLHFNSQVPVRVPGFDHVTARTVAAGSAHCVCLTGGGDVFLWGSNKYGQLTTNDCFSTYPALLNRSLLDGEAATHVWSGWTHLVAKTESGKVFTWGRGNYGQLGRTEPTNHSAVLQSDDSPVVEDVKEVSFPGKVDALYGAEQIACGSEHNLAVVGKCNVSQMNNVRFANIHFECCNIYLGYKINVLQIGINCHGHFPGFKCS</sequence>
<name>A0A8C5CZ20_GADMO</name>
<dbReference type="PROSITE" id="PS50012">
    <property type="entry name" value="RCC1_3"/>
    <property type="match status" value="5"/>
</dbReference>
<dbReference type="Gene3D" id="2.130.10.30">
    <property type="entry name" value="Regulator of chromosome condensation 1/beta-lactamase-inhibitor protein II"/>
    <property type="match status" value="2"/>
</dbReference>
<feature type="repeat" description="RCC1" evidence="2">
    <location>
        <begin position="86"/>
        <end position="136"/>
    </location>
</feature>
<evidence type="ECO:0000256" key="1">
    <source>
        <dbReference type="ARBA" id="ARBA00022737"/>
    </source>
</evidence>
<feature type="repeat" description="RCC1" evidence="2">
    <location>
        <begin position="248"/>
        <end position="300"/>
    </location>
</feature>
<organism evidence="4 5">
    <name type="scientific">Gadus morhua</name>
    <name type="common">Atlantic cod</name>
    <dbReference type="NCBI Taxonomy" id="8049"/>
    <lineage>
        <taxon>Eukaryota</taxon>
        <taxon>Metazoa</taxon>
        <taxon>Chordata</taxon>
        <taxon>Craniata</taxon>
        <taxon>Vertebrata</taxon>
        <taxon>Euteleostomi</taxon>
        <taxon>Actinopterygii</taxon>
        <taxon>Neopterygii</taxon>
        <taxon>Teleostei</taxon>
        <taxon>Neoteleostei</taxon>
        <taxon>Acanthomorphata</taxon>
        <taxon>Zeiogadaria</taxon>
        <taxon>Gadariae</taxon>
        <taxon>Gadiformes</taxon>
        <taxon>Gadoidei</taxon>
        <taxon>Gadidae</taxon>
        <taxon>Gadus</taxon>
    </lineage>
</organism>
<dbReference type="InterPro" id="IPR000408">
    <property type="entry name" value="Reg_chr_condens"/>
</dbReference>
<dbReference type="PRINTS" id="PR00633">
    <property type="entry name" value="RCCNDNSATION"/>
</dbReference>
<keyword evidence="5" id="KW-1185">Reference proteome</keyword>
<protein>
    <submittedName>
        <fullName evidence="4">Secretion regulating guanine nucleotide exchange factor</fullName>
    </submittedName>
</protein>
<dbReference type="Pfam" id="PF25390">
    <property type="entry name" value="WD40_RLD"/>
    <property type="match status" value="1"/>
</dbReference>
<dbReference type="InterPro" id="IPR058923">
    <property type="entry name" value="RCC1-like_dom"/>
</dbReference>
<evidence type="ECO:0000256" key="2">
    <source>
        <dbReference type="PROSITE-ProRule" id="PRU00235"/>
    </source>
</evidence>
<dbReference type="PANTHER" id="PTHR22870">
    <property type="entry name" value="REGULATOR OF CHROMOSOME CONDENSATION"/>
    <property type="match status" value="1"/>
</dbReference>
<dbReference type="PANTHER" id="PTHR22870:SF466">
    <property type="entry name" value="ANKYRIN REPEAT-CONTAINING PROTEIN"/>
    <property type="match status" value="1"/>
</dbReference>
<accession>A0A8C5CZ20</accession>
<dbReference type="Ensembl" id="ENSGMOT00000044985.1">
    <property type="protein sequence ID" value="ENSGMOP00000069143.1"/>
    <property type="gene ID" value="ENSGMOG00000018347.2"/>
</dbReference>
<proteinExistence type="predicted"/>
<feature type="repeat" description="RCC1" evidence="2">
    <location>
        <begin position="301"/>
        <end position="368"/>
    </location>
</feature>
<gene>
    <name evidence="4" type="primary">SERGEF</name>
    <name evidence="4" type="synonym">sergef</name>
</gene>
<evidence type="ECO:0000313" key="4">
    <source>
        <dbReference type="Ensembl" id="ENSGMOP00000069143.1"/>
    </source>
</evidence>
<evidence type="ECO:0000259" key="3">
    <source>
        <dbReference type="Pfam" id="PF25390"/>
    </source>
</evidence>
<feature type="domain" description="RCC1-like" evidence="3">
    <location>
        <begin position="72"/>
        <end position="367"/>
    </location>
</feature>
<dbReference type="PROSITE" id="PS00626">
    <property type="entry name" value="RCC1_2"/>
    <property type="match status" value="1"/>
</dbReference>
<dbReference type="InterPro" id="IPR051210">
    <property type="entry name" value="Ub_ligase/GEF_domain"/>
</dbReference>
<feature type="repeat" description="RCC1" evidence="2">
    <location>
        <begin position="189"/>
        <end position="247"/>
    </location>
</feature>
<reference evidence="4" key="1">
    <citation type="submission" date="2025-08" db="UniProtKB">
        <authorList>
            <consortium name="Ensembl"/>
        </authorList>
    </citation>
    <scope>IDENTIFICATION</scope>
</reference>
<dbReference type="Proteomes" id="UP000694546">
    <property type="component" value="Chromosome 9"/>
</dbReference>
<evidence type="ECO:0000313" key="5">
    <source>
        <dbReference type="Proteomes" id="UP000694546"/>
    </source>
</evidence>
<feature type="repeat" description="RCC1" evidence="2">
    <location>
        <begin position="137"/>
        <end position="188"/>
    </location>
</feature>
<keyword evidence="1" id="KW-0677">Repeat</keyword>
<reference evidence="4" key="2">
    <citation type="submission" date="2025-09" db="UniProtKB">
        <authorList>
            <consortium name="Ensembl"/>
        </authorList>
    </citation>
    <scope>IDENTIFICATION</scope>
</reference>